<feature type="domain" description="T6SS Phospholipase effector Tle1-like catalytic" evidence="1">
    <location>
        <begin position="3"/>
        <end position="252"/>
    </location>
</feature>
<feature type="non-terminal residue" evidence="2">
    <location>
        <position position="630"/>
    </location>
</feature>
<organism evidence="2 3">
    <name type="scientific">Candolleomyces eurysporus</name>
    <dbReference type="NCBI Taxonomy" id="2828524"/>
    <lineage>
        <taxon>Eukaryota</taxon>
        <taxon>Fungi</taxon>
        <taxon>Dikarya</taxon>
        <taxon>Basidiomycota</taxon>
        <taxon>Agaricomycotina</taxon>
        <taxon>Agaricomycetes</taxon>
        <taxon>Agaricomycetidae</taxon>
        <taxon>Agaricales</taxon>
        <taxon>Agaricineae</taxon>
        <taxon>Psathyrellaceae</taxon>
        <taxon>Candolleomyces</taxon>
    </lineage>
</organism>
<evidence type="ECO:0000313" key="3">
    <source>
        <dbReference type="Proteomes" id="UP001140091"/>
    </source>
</evidence>
<accession>A0A9W8JMC1</accession>
<dbReference type="AlphaFoldDB" id="A0A9W8JMC1"/>
<evidence type="ECO:0000259" key="1">
    <source>
        <dbReference type="Pfam" id="PF09994"/>
    </source>
</evidence>
<dbReference type="PANTHER" id="PTHR33840:SF2">
    <property type="entry name" value="TLE1 PHOSPHOLIPASE DOMAIN-CONTAINING PROTEIN"/>
    <property type="match status" value="1"/>
</dbReference>
<proteinExistence type="predicted"/>
<evidence type="ECO:0000313" key="2">
    <source>
        <dbReference type="EMBL" id="KAJ2936508.1"/>
    </source>
</evidence>
<gene>
    <name evidence="2" type="ORF">H1R20_g585</name>
</gene>
<dbReference type="OrthoDB" id="538223at2759"/>
<keyword evidence="3" id="KW-1185">Reference proteome</keyword>
<dbReference type="EMBL" id="JANBPK010000049">
    <property type="protein sequence ID" value="KAJ2936508.1"/>
    <property type="molecule type" value="Genomic_DNA"/>
</dbReference>
<dbReference type="Proteomes" id="UP001140091">
    <property type="component" value="Unassembled WGS sequence"/>
</dbReference>
<dbReference type="InterPro" id="IPR018712">
    <property type="entry name" value="Tle1-like_cat"/>
</dbReference>
<comment type="caution">
    <text evidence="2">The sequence shown here is derived from an EMBL/GenBank/DDBJ whole genome shotgun (WGS) entry which is preliminary data.</text>
</comment>
<dbReference type="Pfam" id="PF09994">
    <property type="entry name" value="T6SS_Tle1-like_cat"/>
    <property type="match status" value="1"/>
</dbReference>
<dbReference type="PANTHER" id="PTHR33840">
    <property type="match status" value="1"/>
</dbReference>
<sequence>MQNTNVIKLYNRIAKGKKQRTYYNSGVGTFADSSWLSVTSWARTVDNKIDQAVAKNFDQIILGAYRWLSELYKGPKDKIYIFAGMIDRVGLLHRGNEEQIPFAYKLYSGTDDRLAKNFKETFSKDVGKIHFVGVWDTVSSVGVVRDKTLPLSDNNNHICFFRHALALDEQRVKFLPEYIRANKSAPEDTLEIPEYDRPPRAKEVWFPGRHSDVYVACFNLFDGELLTSDSGGGNADHENFNIGRIALHWMAYEAVCCGLELDPVDLDFDRPEDFFGTIPHSVAWKWLPLEGLFCTRLNYDPTAEHKEITRRPHFSGGRIPVPGQKLSFAIFQRTLEGEMRPYTSRANFSKLSTLFKDWEDIVRKANGFKDSSRLLEEWKDYIEPDPLCHFGISMKLGPKVWESLPSLERRIAIYEARVCYSSHLVRWQLCDPAHVDLSLSGQKFETQKVFLEPIIACYNDSLSRSVVEQDVTELVAQARLVGVAWEADDLIPTPPRVIANFPSSECAWLIRVIQDITLSEDIRVLAARIFSCTFATDLGRALMYLVRSPKFLVHLGAMHKHKQRWIRDRALNLVLSLLDRDSSLIRETQSERQSGDGPNDLKAWAVVIAKEFAGKSDVQDMDKQAAQVVA</sequence>
<reference evidence="2" key="1">
    <citation type="submission" date="2022-06" db="EMBL/GenBank/DDBJ databases">
        <title>Genome Sequence of Candolleomyces eurysporus.</title>
        <authorList>
            <person name="Buettner E."/>
        </authorList>
    </citation>
    <scope>NUCLEOTIDE SEQUENCE</scope>
    <source>
        <strain evidence="2">VTCC 930004</strain>
    </source>
</reference>
<protein>
    <recommendedName>
        <fullName evidence="1">T6SS Phospholipase effector Tle1-like catalytic domain-containing protein</fullName>
    </recommendedName>
</protein>
<name>A0A9W8JMC1_9AGAR</name>